<sequence>MARAPLGAEVFDDNGRAVGAVGQGGLLYARVPQDHGSVSVVWGERSGQRCRLAYAIRDDAVQQVSSGTPHQVCRPGIKEK</sequence>
<reference evidence="2" key="1">
    <citation type="submission" date="2020-10" db="EMBL/GenBank/DDBJ databases">
        <title>Genome Sequence of ESBL Producing Zambian Clinical Strains.</title>
        <authorList>
            <person name="Shawa M."/>
            <person name="Furuta Y."/>
            <person name="Simbotwe M."/>
            <person name="Mulenga E."/>
            <person name="Mubanga M."/>
            <person name="Mulenga G."/>
            <person name="Kaile C."/>
            <person name="Zorigt T."/>
            <person name="Hang'ombe B."/>
            <person name="Higashi H."/>
        </authorList>
    </citation>
    <scope>NUCLEOTIDE SEQUENCE</scope>
    <source>
        <strain evidence="2">Zam_UTH_09</strain>
    </source>
</reference>
<dbReference type="Proteomes" id="UP000655094">
    <property type="component" value="Unassembled WGS sequence"/>
</dbReference>
<accession>A0A919HST6</accession>
<dbReference type="InterPro" id="IPR025949">
    <property type="entry name" value="PapC-like_C"/>
</dbReference>
<gene>
    <name evidence="2" type="ORF">KPZU09_33510</name>
</gene>
<dbReference type="Pfam" id="PF13953">
    <property type="entry name" value="PapC_C"/>
    <property type="match status" value="1"/>
</dbReference>
<feature type="domain" description="PapC-like C-terminal" evidence="1">
    <location>
        <begin position="5"/>
        <end position="56"/>
    </location>
</feature>
<evidence type="ECO:0000313" key="3">
    <source>
        <dbReference type="Proteomes" id="UP000655094"/>
    </source>
</evidence>
<organism evidence="2 3">
    <name type="scientific">Klebsiella pneumoniae</name>
    <dbReference type="NCBI Taxonomy" id="573"/>
    <lineage>
        <taxon>Bacteria</taxon>
        <taxon>Pseudomonadati</taxon>
        <taxon>Pseudomonadota</taxon>
        <taxon>Gammaproteobacteria</taxon>
        <taxon>Enterobacterales</taxon>
        <taxon>Enterobacteriaceae</taxon>
        <taxon>Klebsiella/Raoultella group</taxon>
        <taxon>Klebsiella</taxon>
        <taxon>Klebsiella pneumoniae complex</taxon>
    </lineage>
</organism>
<evidence type="ECO:0000259" key="1">
    <source>
        <dbReference type="Pfam" id="PF13953"/>
    </source>
</evidence>
<dbReference type="InterPro" id="IPR043142">
    <property type="entry name" value="PapC-like_C_sf"/>
</dbReference>
<evidence type="ECO:0000313" key="2">
    <source>
        <dbReference type="EMBL" id="GHK53615.1"/>
    </source>
</evidence>
<comment type="caution">
    <text evidence="2">The sequence shown here is derived from an EMBL/GenBank/DDBJ whole genome shotgun (WGS) entry which is preliminary data.</text>
</comment>
<name>A0A919HST6_KLEPN</name>
<dbReference type="Gene3D" id="2.60.40.2070">
    <property type="match status" value="1"/>
</dbReference>
<protein>
    <recommendedName>
        <fullName evidence="1">PapC-like C-terminal domain-containing protein</fullName>
    </recommendedName>
</protein>
<dbReference type="AlphaFoldDB" id="A0A919HST6"/>
<proteinExistence type="predicted"/>
<dbReference type="EMBL" id="BNFF01000001">
    <property type="protein sequence ID" value="GHK53615.1"/>
    <property type="molecule type" value="Genomic_DNA"/>
</dbReference>